<sequence length="48" mass="4745">MTSSQYSSAAGFWGGVGMMGAAFSGTGLGFGVAAAGGAMYAYNSYCSW</sequence>
<keyword evidence="1" id="KW-1133">Transmembrane helix</keyword>
<evidence type="ECO:0000313" key="2">
    <source>
        <dbReference type="EMBL" id="MTV55113.1"/>
    </source>
</evidence>
<dbReference type="AlphaFoldDB" id="A0A6I3T0Z4"/>
<dbReference type="EMBL" id="WNKZ01000072">
    <property type="protein sequence ID" value="MTV55113.1"/>
    <property type="molecule type" value="Genomic_DNA"/>
</dbReference>
<feature type="transmembrane region" description="Helical" evidence="1">
    <location>
        <begin position="12"/>
        <end position="42"/>
    </location>
</feature>
<accession>A0A6I3T0Z4</accession>
<gene>
    <name evidence="2" type="ORF">GM672_20490</name>
</gene>
<evidence type="ECO:0000313" key="3">
    <source>
        <dbReference type="Proteomes" id="UP000430634"/>
    </source>
</evidence>
<reference evidence="2 3" key="1">
    <citation type="submission" date="2019-11" db="EMBL/GenBank/DDBJ databases">
        <title>Type strains purchased from KCTC, JCM and DSMZ.</title>
        <authorList>
            <person name="Lu H."/>
        </authorList>
    </citation>
    <scope>NUCLEOTIDE SEQUENCE [LARGE SCALE GENOMIC DNA]</scope>
    <source>
        <strain evidence="2 3">KCTC 52429</strain>
    </source>
</reference>
<keyword evidence="1" id="KW-0472">Membrane</keyword>
<keyword evidence="1" id="KW-0812">Transmembrane</keyword>
<comment type="caution">
    <text evidence="2">The sequence shown here is derived from an EMBL/GenBank/DDBJ whole genome shotgun (WGS) entry which is preliminary data.</text>
</comment>
<dbReference type="Proteomes" id="UP000430634">
    <property type="component" value="Unassembled WGS sequence"/>
</dbReference>
<dbReference type="RefSeq" id="WP_155472393.1">
    <property type="nucleotide sequence ID" value="NZ_BMKG01000011.1"/>
</dbReference>
<organism evidence="2 3">
    <name type="scientific">Pseudoduganella buxea</name>
    <dbReference type="NCBI Taxonomy" id="1949069"/>
    <lineage>
        <taxon>Bacteria</taxon>
        <taxon>Pseudomonadati</taxon>
        <taxon>Pseudomonadota</taxon>
        <taxon>Betaproteobacteria</taxon>
        <taxon>Burkholderiales</taxon>
        <taxon>Oxalobacteraceae</taxon>
        <taxon>Telluria group</taxon>
        <taxon>Pseudoduganella</taxon>
    </lineage>
</organism>
<name>A0A6I3T0Z4_9BURK</name>
<evidence type="ECO:0000256" key="1">
    <source>
        <dbReference type="SAM" id="Phobius"/>
    </source>
</evidence>
<protein>
    <submittedName>
        <fullName evidence="2">Uncharacterized protein</fullName>
    </submittedName>
</protein>
<proteinExistence type="predicted"/>